<name>A0A6A5THG6_9PLEO</name>
<gene>
    <name evidence="5" type="ORF">CC80DRAFT_575100</name>
</gene>
<organism evidence="5 6">
    <name type="scientific">Byssothecium circinans</name>
    <dbReference type="NCBI Taxonomy" id="147558"/>
    <lineage>
        <taxon>Eukaryota</taxon>
        <taxon>Fungi</taxon>
        <taxon>Dikarya</taxon>
        <taxon>Ascomycota</taxon>
        <taxon>Pezizomycotina</taxon>
        <taxon>Dothideomycetes</taxon>
        <taxon>Pleosporomycetidae</taxon>
        <taxon>Pleosporales</taxon>
        <taxon>Massarineae</taxon>
        <taxon>Massarinaceae</taxon>
        <taxon>Byssothecium</taxon>
    </lineage>
</organism>
<keyword evidence="6" id="KW-1185">Reference proteome</keyword>
<evidence type="ECO:0000259" key="4">
    <source>
        <dbReference type="Pfam" id="PF10181"/>
    </source>
</evidence>
<dbReference type="Pfam" id="PF10181">
    <property type="entry name" value="PIG-H"/>
    <property type="match status" value="1"/>
</dbReference>
<dbReference type="EMBL" id="ML977016">
    <property type="protein sequence ID" value="KAF1951610.1"/>
    <property type="molecule type" value="Genomic_DNA"/>
</dbReference>
<dbReference type="PANTHER" id="PTHR15231">
    <property type="entry name" value="PHOSPHATIDYLINOSITOL N-ACETYLGLUCOSAMINYLTRANSFERASE SUBUNIT H"/>
    <property type="match status" value="1"/>
</dbReference>
<feature type="transmembrane region" description="Helical" evidence="3">
    <location>
        <begin position="46"/>
        <end position="67"/>
    </location>
</feature>
<protein>
    <recommendedName>
        <fullName evidence="4">Phosphatidylinositol N-acetylglucosaminyltransferase subunit H conserved domain-containing protein</fullName>
    </recommendedName>
</protein>
<sequence>MSTLTTVLTRLASPPVQTLHTLQPTSSTVTYTVSTRPIAKGLPARLAFYIGICIKALLGVCVTVTLWTKWRARSGEDTWLLPWIIGTAKEQWFIRGVDRMESIYLIPTTLVVLYLAFKRSYRAEESLTVLRGLGLQTSTMSSLYLRTPTTRFIPTTSIQDIFIHEAFKGFEVKYYLAVVVKGEQDVVVVFPKLMPRRAILEEVWRGARRCLFEGTGVKVKAKQNGAEEA</sequence>
<keyword evidence="3" id="KW-0812">Transmembrane</keyword>
<dbReference type="GO" id="GO:0006506">
    <property type="term" value="P:GPI anchor biosynthetic process"/>
    <property type="evidence" value="ECO:0007669"/>
    <property type="project" value="UniProtKB-UniPathway"/>
</dbReference>
<proteinExistence type="inferred from homology"/>
<feature type="domain" description="Phosphatidylinositol N-acetylglucosaminyltransferase subunit H conserved" evidence="4">
    <location>
        <begin position="126"/>
        <end position="191"/>
    </location>
</feature>
<dbReference type="PANTHER" id="PTHR15231:SF1">
    <property type="entry name" value="PHOSPHATIDYLINOSITOL N-ACETYLGLUCOSAMINYLTRANSFERASE SUBUNIT H"/>
    <property type="match status" value="1"/>
</dbReference>
<dbReference type="InterPro" id="IPR044215">
    <property type="entry name" value="PIG-H"/>
</dbReference>
<evidence type="ECO:0000313" key="6">
    <source>
        <dbReference type="Proteomes" id="UP000800035"/>
    </source>
</evidence>
<comment type="similarity">
    <text evidence="2">Belongs to the PIGH family.</text>
</comment>
<evidence type="ECO:0000256" key="3">
    <source>
        <dbReference type="SAM" id="Phobius"/>
    </source>
</evidence>
<dbReference type="InterPro" id="IPR019328">
    <property type="entry name" value="PIGH-H_dom"/>
</dbReference>
<dbReference type="UniPathway" id="UPA00196"/>
<evidence type="ECO:0000313" key="5">
    <source>
        <dbReference type="EMBL" id="KAF1951610.1"/>
    </source>
</evidence>
<keyword evidence="3" id="KW-0472">Membrane</keyword>
<feature type="transmembrane region" description="Helical" evidence="3">
    <location>
        <begin position="102"/>
        <end position="117"/>
    </location>
</feature>
<dbReference type="GO" id="GO:0000506">
    <property type="term" value="C:glycosylphosphatidylinositol-N-acetylglucosaminyltransferase (GPI-GnT) complex"/>
    <property type="evidence" value="ECO:0007669"/>
    <property type="project" value="InterPro"/>
</dbReference>
<accession>A0A6A5THG6</accession>
<evidence type="ECO:0000256" key="1">
    <source>
        <dbReference type="ARBA" id="ARBA00004687"/>
    </source>
</evidence>
<dbReference type="OrthoDB" id="6256716at2759"/>
<dbReference type="AlphaFoldDB" id="A0A6A5THG6"/>
<keyword evidence="3" id="KW-1133">Transmembrane helix</keyword>
<evidence type="ECO:0000256" key="2">
    <source>
        <dbReference type="ARBA" id="ARBA00009610"/>
    </source>
</evidence>
<dbReference type="Proteomes" id="UP000800035">
    <property type="component" value="Unassembled WGS sequence"/>
</dbReference>
<reference evidence="5" key="1">
    <citation type="journal article" date="2020" name="Stud. Mycol.">
        <title>101 Dothideomycetes genomes: a test case for predicting lifestyles and emergence of pathogens.</title>
        <authorList>
            <person name="Haridas S."/>
            <person name="Albert R."/>
            <person name="Binder M."/>
            <person name="Bloem J."/>
            <person name="Labutti K."/>
            <person name="Salamov A."/>
            <person name="Andreopoulos B."/>
            <person name="Baker S."/>
            <person name="Barry K."/>
            <person name="Bills G."/>
            <person name="Bluhm B."/>
            <person name="Cannon C."/>
            <person name="Castanera R."/>
            <person name="Culley D."/>
            <person name="Daum C."/>
            <person name="Ezra D."/>
            <person name="Gonzalez J."/>
            <person name="Henrissat B."/>
            <person name="Kuo A."/>
            <person name="Liang C."/>
            <person name="Lipzen A."/>
            <person name="Lutzoni F."/>
            <person name="Magnuson J."/>
            <person name="Mondo S."/>
            <person name="Nolan M."/>
            <person name="Ohm R."/>
            <person name="Pangilinan J."/>
            <person name="Park H.-J."/>
            <person name="Ramirez L."/>
            <person name="Alfaro M."/>
            <person name="Sun H."/>
            <person name="Tritt A."/>
            <person name="Yoshinaga Y."/>
            <person name="Zwiers L.-H."/>
            <person name="Turgeon B."/>
            <person name="Goodwin S."/>
            <person name="Spatafora J."/>
            <person name="Crous P."/>
            <person name="Grigoriev I."/>
        </authorList>
    </citation>
    <scope>NUCLEOTIDE SEQUENCE</scope>
    <source>
        <strain evidence="5">CBS 675.92</strain>
    </source>
</reference>
<comment type="pathway">
    <text evidence="1">Glycolipid biosynthesis; glycosylphosphatidylinositol-anchor biosynthesis.</text>
</comment>